<evidence type="ECO:0000313" key="3">
    <source>
        <dbReference type="Proteomes" id="UP000295060"/>
    </source>
</evidence>
<feature type="transmembrane region" description="Helical" evidence="1">
    <location>
        <begin position="73"/>
        <end position="91"/>
    </location>
</feature>
<reference evidence="2 3" key="1">
    <citation type="submission" date="2019-03" db="EMBL/GenBank/DDBJ databases">
        <title>Genomic Encyclopedia of Type Strains, Phase III (KMG-III): the genomes of soil and plant-associated and newly described type strains.</title>
        <authorList>
            <person name="Whitman W."/>
        </authorList>
    </citation>
    <scope>NUCLEOTIDE SEQUENCE [LARGE SCALE GENOMIC DNA]</scope>
    <source>
        <strain evidence="2 3">VKMAc-2574</strain>
    </source>
</reference>
<protein>
    <submittedName>
        <fullName evidence="2">Uncharacterized protein DUF4231</fullName>
    </submittedName>
</protein>
<feature type="transmembrane region" description="Helical" evidence="1">
    <location>
        <begin position="49"/>
        <end position="67"/>
    </location>
</feature>
<name>A0ABY2FMX5_9ACTN</name>
<dbReference type="EMBL" id="SODU01000001">
    <property type="protein sequence ID" value="TDW94488.1"/>
    <property type="molecule type" value="Genomic_DNA"/>
</dbReference>
<accession>A0ABY2FMX5</accession>
<sequence>MPAKMHKIDRSAWILEVRGLDGEPLPASVIGRWQWYREASGRARHRHGALELSALIVSAAIPALAAFDMDARVIAIVGSLAVLLNGVRALGGFKETWTSRTQARYAIERQIARFATRESVYGQPGAESILVDIVEEICERDREGWAARRLSYGKAQDEPGPLPAPK</sequence>
<evidence type="ECO:0000313" key="2">
    <source>
        <dbReference type="EMBL" id="TDW94488.1"/>
    </source>
</evidence>
<keyword evidence="1" id="KW-1133">Transmembrane helix</keyword>
<dbReference type="InterPro" id="IPR025325">
    <property type="entry name" value="DUF4231"/>
</dbReference>
<gene>
    <name evidence="2" type="ORF">EV137_1798</name>
</gene>
<dbReference type="Proteomes" id="UP000295060">
    <property type="component" value="Unassembled WGS sequence"/>
</dbReference>
<evidence type="ECO:0000256" key="1">
    <source>
        <dbReference type="SAM" id="Phobius"/>
    </source>
</evidence>
<keyword evidence="1" id="KW-0472">Membrane</keyword>
<organism evidence="2 3">
    <name type="scientific">Kribbella pratensis</name>
    <dbReference type="NCBI Taxonomy" id="2512112"/>
    <lineage>
        <taxon>Bacteria</taxon>
        <taxon>Bacillati</taxon>
        <taxon>Actinomycetota</taxon>
        <taxon>Actinomycetes</taxon>
        <taxon>Propionibacteriales</taxon>
        <taxon>Kribbellaceae</taxon>
        <taxon>Kribbella</taxon>
    </lineage>
</organism>
<keyword evidence="1" id="KW-0812">Transmembrane</keyword>
<dbReference type="Pfam" id="PF14015">
    <property type="entry name" value="DUF4231"/>
    <property type="match status" value="1"/>
</dbReference>
<keyword evidence="3" id="KW-1185">Reference proteome</keyword>
<dbReference type="NCBIfam" id="NF033634">
    <property type="entry name" value="SLATT_1"/>
    <property type="match status" value="1"/>
</dbReference>
<proteinExistence type="predicted"/>
<comment type="caution">
    <text evidence="2">The sequence shown here is derived from an EMBL/GenBank/DDBJ whole genome shotgun (WGS) entry which is preliminary data.</text>
</comment>